<evidence type="ECO:0000313" key="10">
    <source>
        <dbReference type="Proteomes" id="UP000254835"/>
    </source>
</evidence>
<organism evidence="9 10">
    <name type="scientific">Yersinia frederiksenii</name>
    <dbReference type="NCBI Taxonomy" id="29484"/>
    <lineage>
        <taxon>Bacteria</taxon>
        <taxon>Pseudomonadati</taxon>
        <taxon>Pseudomonadota</taxon>
        <taxon>Gammaproteobacteria</taxon>
        <taxon>Enterobacterales</taxon>
        <taxon>Yersiniaceae</taxon>
        <taxon>Yersinia</taxon>
    </lineage>
</organism>
<dbReference type="Gene3D" id="3.40.50.720">
    <property type="entry name" value="NAD(P)-binding Rossmann-like Domain"/>
    <property type="match status" value="1"/>
</dbReference>
<dbReference type="EMBL" id="UHJA01000001">
    <property type="protein sequence ID" value="SUP77067.1"/>
    <property type="molecule type" value="Genomic_DNA"/>
</dbReference>
<sequence>MAVNQTSSAKSMLAATLVAQMDFTGKRVWVTGAGQGIGYQIACQFFALGADVVGLDKCFSADPTQGYPFTTALLDISQPQQVELVCQYLLSEVPRIDILVNGAGILRMADTQELSLEDWQQCFNVNVSGAFYLLRQLIPQFKQQRFGAVVTLGSNAAHVPRIKMSAYCASKAALTSFSHCVGLELAAYGIRCNLVSPGSTDTPMQRAMWRSEDAQQQTIAGFPLQYKLGIPLGKIATPQEIANTVVFLASDLASHITMQDIVVDGGATLSA</sequence>
<keyword evidence="4" id="KW-0520">NAD</keyword>
<accession>A0A380PVR6</accession>
<dbReference type="PRINTS" id="PR01397">
    <property type="entry name" value="DHBDHDRGNASE"/>
</dbReference>
<dbReference type="PRINTS" id="PR00080">
    <property type="entry name" value="SDRFAMILY"/>
</dbReference>
<evidence type="ECO:0000256" key="5">
    <source>
        <dbReference type="ARBA" id="ARBA00052874"/>
    </source>
</evidence>
<dbReference type="InterPro" id="IPR003560">
    <property type="entry name" value="DHB_DH"/>
</dbReference>
<dbReference type="Pfam" id="PF13561">
    <property type="entry name" value="adh_short_C2"/>
    <property type="match status" value="1"/>
</dbReference>
<dbReference type="InterPro" id="IPR036291">
    <property type="entry name" value="NAD(P)-bd_dom_sf"/>
</dbReference>
<gene>
    <name evidence="9" type="primary">fabG_5</name>
    <name evidence="9" type="ORF">NCTC11470_02125</name>
</gene>
<dbReference type="RefSeq" id="WP_279624986.1">
    <property type="nucleotide sequence ID" value="NZ_CP023964.1"/>
</dbReference>
<evidence type="ECO:0000256" key="7">
    <source>
        <dbReference type="ARBA" id="ARBA00067530"/>
    </source>
</evidence>
<dbReference type="NCBIfam" id="TIGR04316">
    <property type="entry name" value="dhbA_paeA"/>
    <property type="match status" value="1"/>
</dbReference>
<reference evidence="9 10" key="1">
    <citation type="submission" date="2018-06" db="EMBL/GenBank/DDBJ databases">
        <authorList>
            <consortium name="Pathogen Informatics"/>
            <person name="Doyle S."/>
        </authorList>
    </citation>
    <scope>NUCLEOTIDE SEQUENCE [LARGE SCALE GENOMIC DNA]</scope>
    <source>
        <strain evidence="9 10">NCTC11470</strain>
    </source>
</reference>
<evidence type="ECO:0000256" key="6">
    <source>
        <dbReference type="ARBA" id="ARBA00066334"/>
    </source>
</evidence>
<dbReference type="GO" id="GO:0019290">
    <property type="term" value="P:siderophore biosynthetic process"/>
    <property type="evidence" value="ECO:0007669"/>
    <property type="project" value="InterPro"/>
</dbReference>
<dbReference type="GO" id="GO:0008667">
    <property type="term" value="F:2,3-dihydro-2,3-dihydroxybenzoate dehydrogenase activity"/>
    <property type="evidence" value="ECO:0007669"/>
    <property type="project" value="UniProtKB-UniRule"/>
</dbReference>
<protein>
    <recommendedName>
        <fullName evidence="7 8">2,3-dihydro-2,3-dihydroxybenzoate dehydrogenase</fullName>
        <ecNumber evidence="6 8">1.3.1.28</ecNumber>
    </recommendedName>
</protein>
<dbReference type="Proteomes" id="UP000254835">
    <property type="component" value="Unassembled WGS sequence"/>
</dbReference>
<dbReference type="SUPFAM" id="SSF51735">
    <property type="entry name" value="NAD(P)-binding Rossmann-fold domains"/>
    <property type="match status" value="1"/>
</dbReference>
<evidence type="ECO:0000256" key="2">
    <source>
        <dbReference type="ARBA" id="ARBA00006484"/>
    </source>
</evidence>
<evidence type="ECO:0000256" key="3">
    <source>
        <dbReference type="ARBA" id="ARBA00023002"/>
    </source>
</evidence>
<name>A0A380PVR6_YERFR</name>
<comment type="catalytic activity">
    <reaction evidence="5">
        <text>(2S,3S)-2,3-dihydroxy-2,3-dihydrobenzoate + NAD(+) = 2,3-dihydroxybenzoate + NADH + H(+)</text>
        <dbReference type="Rhea" id="RHEA:23824"/>
        <dbReference type="ChEBI" id="CHEBI:15378"/>
        <dbReference type="ChEBI" id="CHEBI:36654"/>
        <dbReference type="ChEBI" id="CHEBI:57540"/>
        <dbReference type="ChEBI" id="CHEBI:57945"/>
        <dbReference type="ChEBI" id="CHEBI:58764"/>
        <dbReference type="EC" id="1.3.1.28"/>
    </reaction>
</comment>
<dbReference type="FunFam" id="3.40.50.720:FF:000160">
    <property type="entry name" value="2,3-dihydro-2,3-dihydroxybenzoate dehydrogenase"/>
    <property type="match status" value="1"/>
</dbReference>
<dbReference type="PANTHER" id="PTHR24321">
    <property type="entry name" value="DEHYDROGENASES, SHORT CHAIN"/>
    <property type="match status" value="1"/>
</dbReference>
<dbReference type="AlphaFoldDB" id="A0A380PVR6"/>
<evidence type="ECO:0000256" key="1">
    <source>
        <dbReference type="ARBA" id="ARBA00004924"/>
    </source>
</evidence>
<dbReference type="NCBIfam" id="NF006074">
    <property type="entry name" value="PRK08220.1"/>
    <property type="match status" value="1"/>
</dbReference>
<dbReference type="InterPro" id="IPR002347">
    <property type="entry name" value="SDR_fam"/>
</dbReference>
<dbReference type="EC" id="1.3.1.28" evidence="6 8"/>
<evidence type="ECO:0000256" key="8">
    <source>
        <dbReference type="NCBIfam" id="TIGR04316"/>
    </source>
</evidence>
<proteinExistence type="inferred from homology"/>
<dbReference type="InterPro" id="IPR020904">
    <property type="entry name" value="Sc_DH/Rdtase_CS"/>
</dbReference>
<evidence type="ECO:0000256" key="4">
    <source>
        <dbReference type="ARBA" id="ARBA00023027"/>
    </source>
</evidence>
<dbReference type="PROSITE" id="PS00061">
    <property type="entry name" value="ADH_SHORT"/>
    <property type="match status" value="1"/>
</dbReference>
<comment type="similarity">
    <text evidence="2">Belongs to the short-chain dehydrogenases/reductases (SDR) family.</text>
</comment>
<keyword evidence="3 9" id="KW-0560">Oxidoreductase</keyword>
<dbReference type="GeneID" id="57906119"/>
<dbReference type="PANTHER" id="PTHR24321:SF13">
    <property type="entry name" value="2,3-DIHYDRO-2,3-DIHYDROXYBENZOATE DEHYDROGENASE"/>
    <property type="match status" value="1"/>
</dbReference>
<comment type="pathway">
    <text evidence="1">Siderophore biosynthesis.</text>
</comment>
<evidence type="ECO:0000313" key="9">
    <source>
        <dbReference type="EMBL" id="SUP77067.1"/>
    </source>
</evidence>